<organism evidence="2 3">
    <name type="scientific">Candidatus Gallitreponema excrementavium</name>
    <dbReference type="NCBI Taxonomy" id="2840840"/>
    <lineage>
        <taxon>Bacteria</taxon>
        <taxon>Pseudomonadati</taxon>
        <taxon>Spirochaetota</taxon>
        <taxon>Spirochaetia</taxon>
        <taxon>Spirochaetales</taxon>
        <taxon>Candidatus Gallitreponema</taxon>
    </lineage>
</organism>
<comment type="caution">
    <text evidence="2">The sequence shown here is derived from an EMBL/GenBank/DDBJ whole genome shotgun (WGS) entry which is preliminary data.</text>
</comment>
<dbReference type="GO" id="GO:0016757">
    <property type="term" value="F:glycosyltransferase activity"/>
    <property type="evidence" value="ECO:0007669"/>
    <property type="project" value="InterPro"/>
</dbReference>
<sequence length="335" mass="40379">MKTVFIALGFHLQNTKSSLFFIDILKQNIKDLYIVSENDAWYEIPRIKPENIIIWQAIFTPEEIDSWKAKTVTIIPMYDACPHTLDFWGKYKKYKIFCFSKTLYNFLKGNDFNTFYCQYYIEPNKEIKINKKDSYNVFYWERSNKINWELVSKLLGNLSINNIHYHYSTNIKQKNNNFPTNEEIKKFNINFSDWFETQDEYIEILKKSDIYIAPREYEGIGLSFIEAMSYGCMVIAYDQPTMNEYIKNNVNGILFTDKQEPILLSNEEIYDLRINSYNEVKSGWKQWCNSIPDIIEFIESPLINYSPKRKYLLYTYKRLRTLLRRIFYFFKNKLN</sequence>
<name>A0A9D9N331_9SPIR</name>
<dbReference type="Proteomes" id="UP000823638">
    <property type="component" value="Unassembled WGS sequence"/>
</dbReference>
<proteinExistence type="predicted"/>
<dbReference type="PANTHER" id="PTHR12526">
    <property type="entry name" value="GLYCOSYLTRANSFERASE"/>
    <property type="match status" value="1"/>
</dbReference>
<reference evidence="2" key="2">
    <citation type="journal article" date="2021" name="PeerJ">
        <title>Extensive microbial diversity within the chicken gut microbiome revealed by metagenomics and culture.</title>
        <authorList>
            <person name="Gilroy R."/>
            <person name="Ravi A."/>
            <person name="Getino M."/>
            <person name="Pursley I."/>
            <person name="Horton D.L."/>
            <person name="Alikhan N.F."/>
            <person name="Baker D."/>
            <person name="Gharbi K."/>
            <person name="Hall N."/>
            <person name="Watson M."/>
            <person name="Adriaenssens E.M."/>
            <person name="Foster-Nyarko E."/>
            <person name="Jarju S."/>
            <person name="Secka A."/>
            <person name="Antonio M."/>
            <person name="Oren A."/>
            <person name="Chaudhuri R.R."/>
            <person name="La Ragione R."/>
            <person name="Hildebrand F."/>
            <person name="Pallen M.J."/>
        </authorList>
    </citation>
    <scope>NUCLEOTIDE SEQUENCE</scope>
    <source>
        <strain evidence="2">10532</strain>
    </source>
</reference>
<evidence type="ECO:0000259" key="1">
    <source>
        <dbReference type="Pfam" id="PF00534"/>
    </source>
</evidence>
<dbReference type="SUPFAM" id="SSF53756">
    <property type="entry name" value="UDP-Glycosyltransferase/glycogen phosphorylase"/>
    <property type="match status" value="1"/>
</dbReference>
<feature type="domain" description="Glycosyl transferase family 1" evidence="1">
    <location>
        <begin position="186"/>
        <end position="258"/>
    </location>
</feature>
<accession>A0A9D9N331</accession>
<reference evidence="2" key="1">
    <citation type="submission" date="2020-10" db="EMBL/GenBank/DDBJ databases">
        <authorList>
            <person name="Gilroy R."/>
        </authorList>
    </citation>
    <scope>NUCLEOTIDE SEQUENCE</scope>
    <source>
        <strain evidence="2">10532</strain>
    </source>
</reference>
<dbReference type="InterPro" id="IPR001296">
    <property type="entry name" value="Glyco_trans_1"/>
</dbReference>
<evidence type="ECO:0000313" key="3">
    <source>
        <dbReference type="Proteomes" id="UP000823638"/>
    </source>
</evidence>
<gene>
    <name evidence="2" type="ORF">IAA81_10615</name>
</gene>
<dbReference type="Pfam" id="PF00534">
    <property type="entry name" value="Glycos_transf_1"/>
    <property type="match status" value="1"/>
</dbReference>
<dbReference type="EMBL" id="JADIMM010000117">
    <property type="protein sequence ID" value="MBO8458656.1"/>
    <property type="molecule type" value="Genomic_DNA"/>
</dbReference>
<dbReference type="AlphaFoldDB" id="A0A9D9N331"/>
<dbReference type="Gene3D" id="3.40.50.2000">
    <property type="entry name" value="Glycogen Phosphorylase B"/>
    <property type="match status" value="1"/>
</dbReference>
<evidence type="ECO:0000313" key="2">
    <source>
        <dbReference type="EMBL" id="MBO8458656.1"/>
    </source>
</evidence>
<protein>
    <submittedName>
        <fullName evidence="2">Glycosyltransferase</fullName>
    </submittedName>
</protein>